<evidence type="ECO:0000313" key="15">
    <source>
        <dbReference type="Proteomes" id="UP001168552"/>
    </source>
</evidence>
<organism evidence="14 15">
    <name type="scientific">Shiella aurantiaca</name>
    <dbReference type="NCBI Taxonomy" id="3058365"/>
    <lineage>
        <taxon>Bacteria</taxon>
        <taxon>Pseudomonadati</taxon>
        <taxon>Bacteroidota</taxon>
        <taxon>Cytophagia</taxon>
        <taxon>Cytophagales</taxon>
        <taxon>Shiellaceae</taxon>
        <taxon>Shiella</taxon>
    </lineage>
</organism>
<feature type="domain" description="Thioredoxin" evidence="13">
    <location>
        <begin position="3"/>
        <end position="150"/>
    </location>
</feature>
<dbReference type="PANTHER" id="PTHR42801:SF4">
    <property type="entry name" value="AHPC_TSA FAMILY PROTEIN"/>
    <property type="match status" value="1"/>
</dbReference>
<comment type="subunit">
    <text evidence="2">Monomer.</text>
</comment>
<evidence type="ECO:0000256" key="6">
    <source>
        <dbReference type="ARBA" id="ARBA00023002"/>
    </source>
</evidence>
<dbReference type="CDD" id="cd03017">
    <property type="entry name" value="PRX_BCP"/>
    <property type="match status" value="1"/>
</dbReference>
<evidence type="ECO:0000256" key="8">
    <source>
        <dbReference type="ARBA" id="ARBA00023284"/>
    </source>
</evidence>
<evidence type="ECO:0000256" key="3">
    <source>
        <dbReference type="ARBA" id="ARBA00013017"/>
    </source>
</evidence>
<dbReference type="PROSITE" id="PS51352">
    <property type="entry name" value="THIOREDOXIN_2"/>
    <property type="match status" value="1"/>
</dbReference>
<dbReference type="EC" id="1.11.1.24" evidence="3"/>
<dbReference type="Proteomes" id="UP001168552">
    <property type="component" value="Unassembled WGS sequence"/>
</dbReference>
<comment type="function">
    <text evidence="1">Thiol-specific peroxidase that catalyzes the reduction of hydrogen peroxide and organic hydroperoxides to water and alcohols, respectively. Plays a role in cell protection against oxidative stress by detoxifying peroxides and as sensor of hydrogen peroxide-mediated signaling events.</text>
</comment>
<evidence type="ECO:0000256" key="12">
    <source>
        <dbReference type="ARBA" id="ARBA00049091"/>
    </source>
</evidence>
<keyword evidence="6 14" id="KW-0560">Oxidoreductase</keyword>
<comment type="caution">
    <text evidence="14">The sequence shown here is derived from an EMBL/GenBank/DDBJ whole genome shotgun (WGS) entry which is preliminary data.</text>
</comment>
<dbReference type="InterPro" id="IPR000866">
    <property type="entry name" value="AhpC/TSA"/>
</dbReference>
<dbReference type="PIRSF" id="PIRSF000239">
    <property type="entry name" value="AHPC"/>
    <property type="match status" value="1"/>
</dbReference>
<protein>
    <recommendedName>
        <fullName evidence="3">thioredoxin-dependent peroxiredoxin</fullName>
        <ecNumber evidence="3">1.11.1.24</ecNumber>
    </recommendedName>
    <alternativeName>
        <fullName evidence="9">Thioredoxin peroxidase</fullName>
    </alternativeName>
    <alternativeName>
        <fullName evidence="11">Thioredoxin-dependent peroxiredoxin Bcp</fullName>
    </alternativeName>
</protein>
<evidence type="ECO:0000259" key="13">
    <source>
        <dbReference type="PROSITE" id="PS51352"/>
    </source>
</evidence>
<dbReference type="GO" id="GO:0140824">
    <property type="term" value="F:thioredoxin-dependent peroxiredoxin activity"/>
    <property type="evidence" value="ECO:0007669"/>
    <property type="project" value="UniProtKB-EC"/>
</dbReference>
<dbReference type="Pfam" id="PF00578">
    <property type="entry name" value="AhpC-TSA"/>
    <property type="match status" value="1"/>
</dbReference>
<dbReference type="PANTHER" id="PTHR42801">
    <property type="entry name" value="THIOREDOXIN-DEPENDENT PEROXIDE REDUCTASE"/>
    <property type="match status" value="1"/>
</dbReference>
<keyword evidence="5" id="KW-0049">Antioxidant</keyword>
<proteinExistence type="inferred from homology"/>
<evidence type="ECO:0000256" key="2">
    <source>
        <dbReference type="ARBA" id="ARBA00011245"/>
    </source>
</evidence>
<name>A0ABT8F491_9BACT</name>
<reference evidence="14" key="1">
    <citation type="submission" date="2023-06" db="EMBL/GenBank/DDBJ databases">
        <title>Cytophagales bacterium Strain LB-30, isolated from soil.</title>
        <authorList>
            <person name="Liu B."/>
        </authorList>
    </citation>
    <scope>NUCLEOTIDE SEQUENCE</scope>
    <source>
        <strain evidence="14">LB-30</strain>
    </source>
</reference>
<dbReference type="InterPro" id="IPR024706">
    <property type="entry name" value="Peroxiredoxin_AhpC-typ"/>
</dbReference>
<comment type="catalytic activity">
    <reaction evidence="12">
        <text>a hydroperoxide + [thioredoxin]-dithiol = an alcohol + [thioredoxin]-disulfide + H2O</text>
        <dbReference type="Rhea" id="RHEA:62620"/>
        <dbReference type="Rhea" id="RHEA-COMP:10698"/>
        <dbReference type="Rhea" id="RHEA-COMP:10700"/>
        <dbReference type="ChEBI" id="CHEBI:15377"/>
        <dbReference type="ChEBI" id="CHEBI:29950"/>
        <dbReference type="ChEBI" id="CHEBI:30879"/>
        <dbReference type="ChEBI" id="CHEBI:35924"/>
        <dbReference type="ChEBI" id="CHEBI:50058"/>
        <dbReference type="EC" id="1.11.1.24"/>
    </reaction>
</comment>
<evidence type="ECO:0000256" key="11">
    <source>
        <dbReference type="ARBA" id="ARBA00042639"/>
    </source>
</evidence>
<keyword evidence="8" id="KW-0676">Redox-active center</keyword>
<dbReference type="SUPFAM" id="SSF52833">
    <property type="entry name" value="Thioredoxin-like"/>
    <property type="match status" value="1"/>
</dbReference>
<evidence type="ECO:0000256" key="10">
    <source>
        <dbReference type="ARBA" id="ARBA00038489"/>
    </source>
</evidence>
<evidence type="ECO:0000256" key="7">
    <source>
        <dbReference type="ARBA" id="ARBA00023157"/>
    </source>
</evidence>
<keyword evidence="4 14" id="KW-0575">Peroxidase</keyword>
<dbReference type="Gene3D" id="3.40.30.10">
    <property type="entry name" value="Glutaredoxin"/>
    <property type="match status" value="1"/>
</dbReference>
<evidence type="ECO:0000256" key="5">
    <source>
        <dbReference type="ARBA" id="ARBA00022862"/>
    </source>
</evidence>
<evidence type="ECO:0000256" key="4">
    <source>
        <dbReference type="ARBA" id="ARBA00022559"/>
    </source>
</evidence>
<dbReference type="InterPro" id="IPR013766">
    <property type="entry name" value="Thioredoxin_domain"/>
</dbReference>
<dbReference type="InterPro" id="IPR036249">
    <property type="entry name" value="Thioredoxin-like_sf"/>
</dbReference>
<accession>A0ABT8F491</accession>
<gene>
    <name evidence="14" type="ORF">QWY31_06225</name>
</gene>
<evidence type="ECO:0000256" key="9">
    <source>
        <dbReference type="ARBA" id="ARBA00032824"/>
    </source>
</evidence>
<sequence length="150" mass="17260">MPLKIHTKAPDFNLPSTSGASFQLEKTMEGKPCILYFYPKDFTQTCTKEACEFRDHFAELRDLNIDVFGISTDSIETHLRFKEMHRLPFELLADTEGRVAKLYKAQVPLIGMTRRVTYLLDAQHTIVAVYENMFASREHVELMIAKLKSA</sequence>
<keyword evidence="15" id="KW-1185">Reference proteome</keyword>
<keyword evidence="7" id="KW-1015">Disulfide bond</keyword>
<comment type="similarity">
    <text evidence="10">Belongs to the peroxiredoxin family. BCP/PrxQ subfamily.</text>
</comment>
<dbReference type="EMBL" id="JAUHJS010000003">
    <property type="protein sequence ID" value="MDN4165089.1"/>
    <property type="molecule type" value="Genomic_DNA"/>
</dbReference>
<evidence type="ECO:0000256" key="1">
    <source>
        <dbReference type="ARBA" id="ARBA00003330"/>
    </source>
</evidence>
<evidence type="ECO:0000313" key="14">
    <source>
        <dbReference type="EMBL" id="MDN4165089.1"/>
    </source>
</evidence>
<dbReference type="RefSeq" id="WP_320003619.1">
    <property type="nucleotide sequence ID" value="NZ_JAUHJS010000003.1"/>
</dbReference>
<dbReference type="InterPro" id="IPR050924">
    <property type="entry name" value="Peroxiredoxin_BCP/PrxQ"/>
</dbReference>